<dbReference type="InterPro" id="IPR033370">
    <property type="entry name" value="COG1"/>
</dbReference>
<keyword evidence="4" id="KW-0813">Transport</keyword>
<evidence type="ECO:0000256" key="2">
    <source>
        <dbReference type="ARBA" id="ARBA00006653"/>
    </source>
</evidence>
<sequence>MATATRSSGMAVDKDETNNTTLFENFTIDEIREQEKKNRADIERKKEDLRVMVGERYRDLIEAADTITDMKNSAENVMTSISTMETMCQQLKQNHMVKGVSFPQSSKQVPAGRKKEEVEFYGVASQIKLLLDMPEKIWSSVDNQDYLRATQLYLLARHINTSLHLDTQRSSSVLSWFPLLTRQWAAISHFKSSILQGCRNLLKDSDSRFSDQKLAEYLCSILLLEDSTPRQVFNEFLLARTKAVQFILHPNQQSNIKDQVCTVVRVLTNTIHQIYAVFYNTQSATENCDLLLETINSVTTKSQDDFGLLDLQGSISSRCLPKSVKDFRPALRNVATNISLQHLQDNCQQWITTCVQDISSGISKLLSYVNTVKRLADIRDAVWQLLQEDENQSNWLKVCDSILDRKLNVWTDVLKPLFLERVKALNQYQLDTTAELTKRNVTKVMMDLASYNDSGMVHEMDLAGYIWSESAGDISPNAVWTTSGTKSMADSGGLILKARAFTPAVQSLCHSIDEKLKSLQEDNESYLYPEDRNQATIEGPFNLYQDTTVILTYVETSCSKCIQEILNYLIEQLKLWQKALTEIKDPLAAVITENKVLLVARLCSAVSELVPHLQKCVLGAAEFQTQESFSRSLKKTRSGPKVIESSQWLVITSKLEECKLLSYRIWIDYIKSQIITNFSQPLHSRSWTDTVQTCTRWEEVNIQEETDEGRKLKSSIHIPMQASWYVQSMLYTLCRDINRVGGQALPRSIIQDLVYKVSDGIIEEFEHLVNRGKNKGSQSDVPLTQQQSLQALFNIRFIQLIIPRKDDEESCKKYRKKVESIIERLEDIIDPFDLNVFTPYISSNLLKHTQRCAVIFGALTSLDKHGILSSGRTPMSGQQEQHNVLPLTSCPNRFPLLPLSSKENKSAFTQPLLSQTMSRSVDSSLTSVVQATLPDPSQTNDMSSSLYDKLDKLGSMGSRWFSNIGGKS</sequence>
<dbReference type="EMBL" id="JAZGQO010000008">
    <property type="protein sequence ID" value="KAK6179917.1"/>
    <property type="molecule type" value="Genomic_DNA"/>
</dbReference>
<keyword evidence="7" id="KW-0472">Membrane</keyword>
<evidence type="ECO:0000256" key="1">
    <source>
        <dbReference type="ARBA" id="ARBA00004395"/>
    </source>
</evidence>
<evidence type="ECO:0000313" key="9">
    <source>
        <dbReference type="Proteomes" id="UP001347796"/>
    </source>
</evidence>
<comment type="similarity">
    <text evidence="2">Belongs to the COG1 family.</text>
</comment>
<keyword evidence="6" id="KW-0333">Golgi apparatus</keyword>
<comment type="caution">
    <text evidence="8">The sequence shown here is derived from an EMBL/GenBank/DDBJ whole genome shotgun (WGS) entry which is preliminary data.</text>
</comment>
<keyword evidence="9" id="KW-1185">Reference proteome</keyword>
<protein>
    <recommendedName>
        <fullName evidence="3">Conserved oligomeric Golgi complex subunit 1</fullName>
    </recommendedName>
</protein>
<dbReference type="PANTHER" id="PTHR31658:SF0">
    <property type="entry name" value="CONSERVED OLIGOMERIC GOLGI COMPLEX SUBUNIT 1"/>
    <property type="match status" value="1"/>
</dbReference>
<dbReference type="AlphaFoldDB" id="A0AAN8JN44"/>
<dbReference type="GO" id="GO:0000139">
    <property type="term" value="C:Golgi membrane"/>
    <property type="evidence" value="ECO:0007669"/>
    <property type="project" value="UniProtKB-SubCell"/>
</dbReference>
<organism evidence="8 9">
    <name type="scientific">Patella caerulea</name>
    <name type="common">Rayed Mediterranean limpet</name>
    <dbReference type="NCBI Taxonomy" id="87958"/>
    <lineage>
        <taxon>Eukaryota</taxon>
        <taxon>Metazoa</taxon>
        <taxon>Spiralia</taxon>
        <taxon>Lophotrochozoa</taxon>
        <taxon>Mollusca</taxon>
        <taxon>Gastropoda</taxon>
        <taxon>Patellogastropoda</taxon>
        <taxon>Patelloidea</taxon>
        <taxon>Patellidae</taxon>
        <taxon>Patella</taxon>
    </lineage>
</organism>
<dbReference type="GO" id="GO:0017119">
    <property type="term" value="C:Golgi transport complex"/>
    <property type="evidence" value="ECO:0007669"/>
    <property type="project" value="InterPro"/>
</dbReference>
<evidence type="ECO:0000256" key="7">
    <source>
        <dbReference type="ARBA" id="ARBA00023136"/>
    </source>
</evidence>
<reference evidence="8 9" key="1">
    <citation type="submission" date="2024-01" db="EMBL/GenBank/DDBJ databases">
        <title>The genome of the rayed Mediterranean limpet Patella caerulea (Linnaeus, 1758).</title>
        <authorList>
            <person name="Anh-Thu Weber A."/>
            <person name="Halstead-Nussloch G."/>
        </authorList>
    </citation>
    <scope>NUCLEOTIDE SEQUENCE [LARGE SCALE GENOMIC DNA]</scope>
    <source>
        <strain evidence="8">AATW-2023a</strain>
        <tissue evidence="8">Whole specimen</tissue>
    </source>
</reference>
<evidence type="ECO:0000256" key="4">
    <source>
        <dbReference type="ARBA" id="ARBA00022448"/>
    </source>
</evidence>
<evidence type="ECO:0000313" key="8">
    <source>
        <dbReference type="EMBL" id="KAK6179917.1"/>
    </source>
</evidence>
<name>A0AAN8JN44_PATCE</name>
<evidence type="ECO:0000256" key="5">
    <source>
        <dbReference type="ARBA" id="ARBA00022927"/>
    </source>
</evidence>
<comment type="subcellular location">
    <subcellularLocation>
        <location evidence="1">Golgi apparatus membrane</location>
        <topology evidence="1">Peripheral membrane protein</topology>
    </subcellularLocation>
</comment>
<dbReference type="Proteomes" id="UP001347796">
    <property type="component" value="Unassembled WGS sequence"/>
</dbReference>
<evidence type="ECO:0000256" key="3">
    <source>
        <dbReference type="ARBA" id="ARBA00020978"/>
    </source>
</evidence>
<accession>A0AAN8JN44</accession>
<keyword evidence="5" id="KW-0653">Protein transport</keyword>
<dbReference type="GO" id="GO:0006891">
    <property type="term" value="P:intra-Golgi vesicle-mediated transport"/>
    <property type="evidence" value="ECO:0007669"/>
    <property type="project" value="InterPro"/>
</dbReference>
<dbReference type="GO" id="GO:0015031">
    <property type="term" value="P:protein transport"/>
    <property type="evidence" value="ECO:0007669"/>
    <property type="project" value="UniProtKB-KW"/>
</dbReference>
<proteinExistence type="inferred from homology"/>
<evidence type="ECO:0000256" key="6">
    <source>
        <dbReference type="ARBA" id="ARBA00023034"/>
    </source>
</evidence>
<dbReference type="PANTHER" id="PTHR31658">
    <property type="entry name" value="CONSERVED OLIGOMERIC GOLGI COMPLEX SUBUNIT 1"/>
    <property type="match status" value="1"/>
</dbReference>
<gene>
    <name evidence="8" type="ORF">SNE40_012165</name>
</gene>
<dbReference type="Pfam" id="PF08700">
    <property type="entry name" value="VPS51_Exo84_N"/>
    <property type="match status" value="1"/>
</dbReference>